<keyword evidence="4 12" id="KW-0349">Heme</keyword>
<dbReference type="InterPro" id="IPR017972">
    <property type="entry name" value="Cyt_P450_CS"/>
</dbReference>
<accession>A0AA38C0G0</accession>
<evidence type="ECO:0000256" key="8">
    <source>
        <dbReference type="ARBA" id="ARBA00023002"/>
    </source>
</evidence>
<keyword evidence="7" id="KW-1133">Transmembrane helix</keyword>
<dbReference type="InterPro" id="IPR002401">
    <property type="entry name" value="Cyt_P450_E_grp-I"/>
</dbReference>
<evidence type="ECO:0000256" key="7">
    <source>
        <dbReference type="ARBA" id="ARBA00022989"/>
    </source>
</evidence>
<keyword evidence="11" id="KW-0472">Membrane</keyword>
<evidence type="ECO:0000256" key="3">
    <source>
        <dbReference type="ARBA" id="ARBA00005122"/>
    </source>
</evidence>
<feature type="coiled-coil region" evidence="14">
    <location>
        <begin position="120"/>
        <end position="147"/>
    </location>
</feature>
<gene>
    <name evidence="15" type="ORF">KI387_034290</name>
</gene>
<evidence type="ECO:0000256" key="10">
    <source>
        <dbReference type="ARBA" id="ARBA00023059"/>
    </source>
</evidence>
<evidence type="ECO:0000256" key="9">
    <source>
        <dbReference type="ARBA" id="ARBA00023004"/>
    </source>
</evidence>
<evidence type="ECO:0000256" key="13">
    <source>
        <dbReference type="RuleBase" id="RU000461"/>
    </source>
</evidence>
<keyword evidence="9 12" id="KW-0408">Iron</keyword>
<dbReference type="PANTHER" id="PTHR47947:SF26">
    <property type="entry name" value="CYTOCHROME P450"/>
    <property type="match status" value="1"/>
</dbReference>
<evidence type="ECO:0000256" key="14">
    <source>
        <dbReference type="SAM" id="Coils"/>
    </source>
</evidence>
<dbReference type="GO" id="GO:0016705">
    <property type="term" value="F:oxidoreductase activity, acting on paired donors, with incorporation or reduction of molecular oxygen"/>
    <property type="evidence" value="ECO:0007669"/>
    <property type="project" value="InterPro"/>
</dbReference>
<dbReference type="Gene3D" id="1.10.630.10">
    <property type="entry name" value="Cytochrome P450"/>
    <property type="match status" value="1"/>
</dbReference>
<proteinExistence type="inferred from homology"/>
<keyword evidence="13" id="KW-0503">Monooxygenase</keyword>
<dbReference type="SUPFAM" id="SSF48264">
    <property type="entry name" value="Cytochrome P450"/>
    <property type="match status" value="1"/>
</dbReference>
<feature type="binding site" description="axial binding residue" evidence="12">
    <location>
        <position position="335"/>
    </location>
    <ligand>
        <name>heme</name>
        <dbReference type="ChEBI" id="CHEBI:30413"/>
    </ligand>
    <ligandPart>
        <name>Fe</name>
        <dbReference type="ChEBI" id="CHEBI:18248"/>
    </ligandPart>
</feature>
<dbReference type="InterPro" id="IPR036396">
    <property type="entry name" value="Cyt_P450_sf"/>
</dbReference>
<evidence type="ECO:0000256" key="11">
    <source>
        <dbReference type="ARBA" id="ARBA00023136"/>
    </source>
</evidence>
<keyword evidence="5" id="KW-0812">Transmembrane</keyword>
<comment type="similarity">
    <text evidence="13">Belongs to the cytochrome P450 family.</text>
</comment>
<protein>
    <recommendedName>
        <fullName evidence="17">Cytochrome P450</fullName>
    </recommendedName>
</protein>
<evidence type="ECO:0000256" key="6">
    <source>
        <dbReference type="ARBA" id="ARBA00022723"/>
    </source>
</evidence>
<evidence type="ECO:0000256" key="4">
    <source>
        <dbReference type="ARBA" id="ARBA00022617"/>
    </source>
</evidence>
<dbReference type="GO" id="GO:0004497">
    <property type="term" value="F:monooxygenase activity"/>
    <property type="evidence" value="ECO:0007669"/>
    <property type="project" value="UniProtKB-KW"/>
</dbReference>
<keyword evidence="14" id="KW-0175">Coiled coil</keyword>
<name>A0AA38C0G0_TAXCH</name>
<evidence type="ECO:0000256" key="5">
    <source>
        <dbReference type="ARBA" id="ARBA00022692"/>
    </source>
</evidence>
<dbReference type="AlphaFoldDB" id="A0AA38C0G0"/>
<evidence type="ECO:0000256" key="2">
    <source>
        <dbReference type="ARBA" id="ARBA00004370"/>
    </source>
</evidence>
<dbReference type="GO" id="GO:0042617">
    <property type="term" value="P:paclitaxel biosynthetic process"/>
    <property type="evidence" value="ECO:0007669"/>
    <property type="project" value="UniProtKB-KW"/>
</dbReference>
<dbReference type="PROSITE" id="PS00086">
    <property type="entry name" value="CYTOCHROME_P450"/>
    <property type="match status" value="1"/>
</dbReference>
<comment type="pathway">
    <text evidence="3">Alkaloid biosynthesis; taxol biosynthesis.</text>
</comment>
<reference evidence="15 16" key="1">
    <citation type="journal article" date="2021" name="Nat. Plants">
        <title>The Taxus genome provides insights into paclitaxel biosynthesis.</title>
        <authorList>
            <person name="Xiong X."/>
            <person name="Gou J."/>
            <person name="Liao Q."/>
            <person name="Li Y."/>
            <person name="Zhou Q."/>
            <person name="Bi G."/>
            <person name="Li C."/>
            <person name="Du R."/>
            <person name="Wang X."/>
            <person name="Sun T."/>
            <person name="Guo L."/>
            <person name="Liang H."/>
            <person name="Lu P."/>
            <person name="Wu Y."/>
            <person name="Zhang Z."/>
            <person name="Ro D.K."/>
            <person name="Shang Y."/>
            <person name="Huang S."/>
            <person name="Yan J."/>
        </authorList>
    </citation>
    <scope>NUCLEOTIDE SEQUENCE [LARGE SCALE GENOMIC DNA]</scope>
    <source>
        <strain evidence="15">Ta-2019</strain>
    </source>
</reference>
<keyword evidence="16" id="KW-1185">Reference proteome</keyword>
<dbReference type="PRINTS" id="PR00385">
    <property type="entry name" value="P450"/>
</dbReference>
<dbReference type="Proteomes" id="UP000824469">
    <property type="component" value="Unassembled WGS sequence"/>
</dbReference>
<comment type="caution">
    <text evidence="15">The sequence shown here is derived from an EMBL/GenBank/DDBJ whole genome shotgun (WGS) entry which is preliminary data.</text>
</comment>
<keyword evidence="8 13" id="KW-0560">Oxidoreductase</keyword>
<evidence type="ECO:0000256" key="12">
    <source>
        <dbReference type="PIRSR" id="PIRSR602401-1"/>
    </source>
</evidence>
<comment type="subcellular location">
    <subcellularLocation>
        <location evidence="2">Membrane</location>
    </subcellularLocation>
</comment>
<evidence type="ECO:0008006" key="17">
    <source>
        <dbReference type="Google" id="ProtNLM"/>
    </source>
</evidence>
<keyword evidence="6 12" id="KW-0479">Metal-binding</keyword>
<sequence>MLAWAPYGAYWRNVRKICVVELLSSKRIQSFQPKRTRLIAKAISSLFEQGLLHHKIINMNEFFFRLSFDLLMGMIIGDKYFTEKSVVSYDEVKHAMEESVVLHGAISIGDYIPWLKPFDLQGYEKAMKKVQRKLDSYLQRIVEKHRENESNKEEDEIDFIDVLISQEKNEAICDKDAFVKATAMQMIVAGVETSVVALEWALSLLLCYPRTLKKAHEELDSKVGRNRLVLESDIEHLKYLQAIVKETLRLYPPAPLLQPHQSIEACTVGSFQIPAGTTLMINAWAIQRDEKVWKNPLEFIPERFLDEGGEREIDNIYNKENDFGMVLFGAGRRGCPGSSLAMSTLNITLSKLLQGFEFFIPNGQVIDMSEGIGVTMPRVVPLQVVIQPRLPQSLY</sequence>
<dbReference type="PRINTS" id="PR00463">
    <property type="entry name" value="EP450I"/>
</dbReference>
<dbReference type="CDD" id="cd20618">
    <property type="entry name" value="CYP71_clan"/>
    <property type="match status" value="1"/>
</dbReference>
<dbReference type="PANTHER" id="PTHR47947">
    <property type="entry name" value="CYTOCHROME P450 82C3-RELATED"/>
    <property type="match status" value="1"/>
</dbReference>
<keyword evidence="10" id="KW-0876">Taxol biosynthesis</keyword>
<dbReference type="EMBL" id="JAHRHJ020003813">
    <property type="protein sequence ID" value="KAH9290173.1"/>
    <property type="molecule type" value="Genomic_DNA"/>
</dbReference>
<dbReference type="OMA" id="KHAMEES"/>
<dbReference type="Pfam" id="PF00067">
    <property type="entry name" value="p450"/>
    <property type="match status" value="1"/>
</dbReference>
<evidence type="ECO:0000313" key="15">
    <source>
        <dbReference type="EMBL" id="KAH9290173.1"/>
    </source>
</evidence>
<comment type="cofactor">
    <cofactor evidence="1 12">
        <name>heme</name>
        <dbReference type="ChEBI" id="CHEBI:30413"/>
    </cofactor>
</comment>
<dbReference type="GO" id="GO:0005506">
    <property type="term" value="F:iron ion binding"/>
    <property type="evidence" value="ECO:0007669"/>
    <property type="project" value="InterPro"/>
</dbReference>
<dbReference type="GO" id="GO:0016020">
    <property type="term" value="C:membrane"/>
    <property type="evidence" value="ECO:0007669"/>
    <property type="project" value="UniProtKB-SubCell"/>
</dbReference>
<evidence type="ECO:0000256" key="1">
    <source>
        <dbReference type="ARBA" id="ARBA00001971"/>
    </source>
</evidence>
<dbReference type="InterPro" id="IPR001128">
    <property type="entry name" value="Cyt_P450"/>
</dbReference>
<dbReference type="InterPro" id="IPR050651">
    <property type="entry name" value="Plant_Cytochrome_P450_Monoox"/>
</dbReference>
<dbReference type="GO" id="GO:0020037">
    <property type="term" value="F:heme binding"/>
    <property type="evidence" value="ECO:0007669"/>
    <property type="project" value="InterPro"/>
</dbReference>
<organism evidence="15 16">
    <name type="scientific">Taxus chinensis</name>
    <name type="common">Chinese yew</name>
    <name type="synonym">Taxus wallichiana var. chinensis</name>
    <dbReference type="NCBI Taxonomy" id="29808"/>
    <lineage>
        <taxon>Eukaryota</taxon>
        <taxon>Viridiplantae</taxon>
        <taxon>Streptophyta</taxon>
        <taxon>Embryophyta</taxon>
        <taxon>Tracheophyta</taxon>
        <taxon>Spermatophyta</taxon>
        <taxon>Pinopsida</taxon>
        <taxon>Pinidae</taxon>
        <taxon>Conifers II</taxon>
        <taxon>Cupressales</taxon>
        <taxon>Taxaceae</taxon>
        <taxon>Taxus</taxon>
    </lineage>
</organism>
<evidence type="ECO:0000313" key="16">
    <source>
        <dbReference type="Proteomes" id="UP000824469"/>
    </source>
</evidence>